<comment type="similarity">
    <text evidence="3">Belongs to the metallo-beta-lactamase superfamily. RNA-metabolizing metallo-beta-lactamase-like family. INTS9 subfamily.</text>
</comment>
<name>A0AA36BT60_OCTVU</name>
<dbReference type="InterPro" id="IPR027074">
    <property type="entry name" value="Integrator_9su"/>
</dbReference>
<evidence type="ECO:0000313" key="7">
    <source>
        <dbReference type="EMBL" id="CAI9739196.1"/>
    </source>
</evidence>
<evidence type="ECO:0000256" key="4">
    <source>
        <dbReference type="ARBA" id="ARBA00022490"/>
    </source>
</evidence>
<evidence type="ECO:0000256" key="1">
    <source>
        <dbReference type="ARBA" id="ARBA00004123"/>
    </source>
</evidence>
<dbReference type="SUPFAM" id="SSF56281">
    <property type="entry name" value="Metallo-hydrolase/oxidoreductase"/>
    <property type="match status" value="1"/>
</dbReference>
<dbReference type="InterPro" id="IPR036866">
    <property type="entry name" value="RibonucZ/Hydroxyglut_hydro"/>
</dbReference>
<feature type="domain" description="Beta-Casp" evidence="6">
    <location>
        <begin position="310"/>
        <end position="438"/>
    </location>
</feature>
<dbReference type="InterPro" id="IPR001279">
    <property type="entry name" value="Metallo-B-lactamas"/>
</dbReference>
<dbReference type="PANTHER" id="PTHR46094:SF1">
    <property type="entry name" value="INTEGRATOR COMPLEX SUBUNIT 9"/>
    <property type="match status" value="1"/>
</dbReference>
<dbReference type="InterPro" id="IPR022712">
    <property type="entry name" value="Beta_Casp"/>
</dbReference>
<dbReference type="EMBL" id="OX597836">
    <property type="protein sequence ID" value="CAI9739196.1"/>
    <property type="molecule type" value="Genomic_DNA"/>
</dbReference>
<accession>A0AA36BT60</accession>
<sequence>MKLMCLSSNHSKPCFVLQFKGVNIMMDCGLDIAQVQNFIPLPVISSSKFDNLPNWTPPNNQPTQLQRDVSKELKECGGRVFVDGTLEFLPPETRMVNLSQVDVILISNYTCMLALPYITEYSGFKGVVYATDPTVQIGRQYMEELVTYVERFSKSKVSAKWKSEDIIKTLPPPVCDAVHPSTWKKCYTFDDINSCLAHVQVIGFNEKLEFFGALDAMATSSGVCLGSSNWVISSQYEKIVYIAGTSTLTTHPKPMETGPLKNADVLILSCLSQRPLANPDAMIGEFCLKAALTVKNGGNVLVPCYPSGITYDLFECLSGHLDSCAMGQVPMYFLSPVSDSTLAYANIFSEWLSTAKQNKVYLPEPPFPHAELLNSGRLQNFTNIHSGLSNSFKSPCIVFAGHPSLRMGDVVHFLELWGKSSANAVMFTEPDFPYLEALAPYQPLAMRVCYCPIDISLSFSQANKLIKDLRPLHLVLAEDYITPPNVAPMRTDLTIEWEPAPLTYKRGEILSLPVKRQFERIEIHPRLASTLEPVEVKPGSLITMVTGCIMGKDNKNVLEPIPDDVAVKKKLKTSGAALSYLWGTLNIKRFVDALTENGITDVKLEEAGDGSIIHLPNEDTLIQIEPESTHIICEGNEPIRIKIRDTGCDSDCSCNGSGGCDSCGGDCDCSDDGYSGCGCCGSGGIEKSEPFGCMNNIRDIVLRTSS</sequence>
<evidence type="ECO:0000259" key="6">
    <source>
        <dbReference type="SMART" id="SM01027"/>
    </source>
</evidence>
<dbReference type="InterPro" id="IPR048660">
    <property type="entry name" value="IntS9-like_C"/>
</dbReference>
<dbReference type="Pfam" id="PF10996">
    <property type="entry name" value="Beta-Casp"/>
    <property type="match status" value="1"/>
</dbReference>
<keyword evidence="8" id="KW-1185">Reference proteome</keyword>
<protein>
    <recommendedName>
        <fullName evidence="6">Beta-Casp domain-containing protein</fullName>
    </recommendedName>
</protein>
<dbReference type="PANTHER" id="PTHR46094">
    <property type="entry name" value="INTEGRATOR COMPLEX SUBUNIT 9"/>
    <property type="match status" value="1"/>
</dbReference>
<keyword evidence="4" id="KW-0963">Cytoplasm</keyword>
<proteinExistence type="inferred from homology"/>
<evidence type="ECO:0000256" key="2">
    <source>
        <dbReference type="ARBA" id="ARBA00004496"/>
    </source>
</evidence>
<dbReference type="Gene3D" id="3.40.50.10890">
    <property type="match status" value="1"/>
</dbReference>
<dbReference type="AlphaFoldDB" id="A0AA36BT60"/>
<dbReference type="SMART" id="SM01027">
    <property type="entry name" value="Beta-Casp"/>
    <property type="match status" value="1"/>
</dbReference>
<reference evidence="7" key="1">
    <citation type="submission" date="2023-08" db="EMBL/GenBank/DDBJ databases">
        <authorList>
            <person name="Alioto T."/>
            <person name="Alioto T."/>
            <person name="Gomez Garrido J."/>
        </authorList>
    </citation>
    <scope>NUCLEOTIDE SEQUENCE</scope>
</reference>
<organism evidence="7 8">
    <name type="scientific">Octopus vulgaris</name>
    <name type="common">Common octopus</name>
    <dbReference type="NCBI Taxonomy" id="6645"/>
    <lineage>
        <taxon>Eukaryota</taxon>
        <taxon>Metazoa</taxon>
        <taxon>Spiralia</taxon>
        <taxon>Lophotrochozoa</taxon>
        <taxon>Mollusca</taxon>
        <taxon>Cephalopoda</taxon>
        <taxon>Coleoidea</taxon>
        <taxon>Octopodiformes</taxon>
        <taxon>Octopoda</taxon>
        <taxon>Incirrata</taxon>
        <taxon>Octopodidae</taxon>
        <taxon>Octopus</taxon>
    </lineage>
</organism>
<dbReference type="GO" id="GO:0005737">
    <property type="term" value="C:cytoplasm"/>
    <property type="evidence" value="ECO:0007669"/>
    <property type="project" value="UniProtKB-SubCell"/>
</dbReference>
<dbReference type="Proteomes" id="UP001162480">
    <property type="component" value="Chromosome 23"/>
</dbReference>
<comment type="subcellular location">
    <subcellularLocation>
        <location evidence="2">Cytoplasm</location>
    </subcellularLocation>
    <subcellularLocation>
        <location evidence="1">Nucleus</location>
    </subcellularLocation>
</comment>
<dbReference type="Pfam" id="PF16661">
    <property type="entry name" value="Lactamase_B_6"/>
    <property type="match status" value="1"/>
</dbReference>
<evidence type="ECO:0000256" key="3">
    <source>
        <dbReference type="ARBA" id="ARBA00006861"/>
    </source>
</evidence>
<dbReference type="GO" id="GO:0034472">
    <property type="term" value="P:snRNA 3'-end processing"/>
    <property type="evidence" value="ECO:0007669"/>
    <property type="project" value="TreeGrafter"/>
</dbReference>
<evidence type="ECO:0000256" key="5">
    <source>
        <dbReference type="ARBA" id="ARBA00023242"/>
    </source>
</evidence>
<dbReference type="GO" id="GO:0032039">
    <property type="term" value="C:integrator complex"/>
    <property type="evidence" value="ECO:0007669"/>
    <property type="project" value="InterPro"/>
</dbReference>
<gene>
    <name evidence="7" type="ORF">OCTVUL_1B001389</name>
</gene>
<keyword evidence="5" id="KW-0539">Nucleus</keyword>
<dbReference type="Gene3D" id="3.60.15.10">
    <property type="entry name" value="Ribonuclease Z/Hydroxyacylglutathione hydrolase-like"/>
    <property type="match status" value="1"/>
</dbReference>
<evidence type="ECO:0000313" key="8">
    <source>
        <dbReference type="Proteomes" id="UP001162480"/>
    </source>
</evidence>
<dbReference type="Pfam" id="PF21382">
    <property type="entry name" value="IntS9_C"/>
    <property type="match status" value="1"/>
</dbReference>